<evidence type="ECO:0000256" key="1">
    <source>
        <dbReference type="SAM" id="Phobius"/>
    </source>
</evidence>
<feature type="chain" id="PRO_5008906504" evidence="2">
    <location>
        <begin position="20"/>
        <end position="183"/>
    </location>
</feature>
<evidence type="ECO:0000313" key="3">
    <source>
        <dbReference type="EMBL" id="ODS22374.1"/>
    </source>
</evidence>
<feature type="transmembrane region" description="Helical" evidence="1">
    <location>
        <begin position="55"/>
        <end position="82"/>
    </location>
</feature>
<feature type="transmembrane region" description="Helical" evidence="1">
    <location>
        <begin position="94"/>
        <end position="119"/>
    </location>
</feature>
<evidence type="ECO:0000313" key="4">
    <source>
        <dbReference type="Proteomes" id="UP000242502"/>
    </source>
</evidence>
<dbReference type="AlphaFoldDB" id="A0A1D2QLC6"/>
<reference evidence="3 4" key="1">
    <citation type="journal article" date="2016" name="Appl. Environ. Microbiol.">
        <title>Lack of Overt Genome Reduction in the Bryostatin-Producing Bryozoan Symbiont "Candidatus Endobugula sertula".</title>
        <authorList>
            <person name="Miller I.J."/>
            <person name="Vanee N."/>
            <person name="Fong S.S."/>
            <person name="Lim-Fong G.E."/>
            <person name="Kwan J.C."/>
        </authorList>
    </citation>
    <scope>NUCLEOTIDE SEQUENCE [LARGE SCALE GENOMIC DNA]</scope>
    <source>
        <strain evidence="3">AB1-4</strain>
    </source>
</reference>
<feature type="transmembrane region" description="Helical" evidence="1">
    <location>
        <begin position="139"/>
        <end position="166"/>
    </location>
</feature>
<dbReference type="Proteomes" id="UP000242502">
    <property type="component" value="Unassembled WGS sequence"/>
</dbReference>
<sequence length="183" mass="19500">MAKTAVFILLCFCAMFAAAAFGAVHNQISFTIGASYFYDVKFAQFAIEPMFHNRIGAALVGALASWWMGLLMGLPAFALGAVTQKGRRRFFYAGLRAIGVAITITAIGAFVGLAFGHIADINALVRYLPMIDAFSDPVGFVRAAIMHDASYAGGAIGALAALYVMWRAREGRSTQGEINATSD</sequence>
<keyword evidence="1" id="KW-1133">Transmembrane helix</keyword>
<protein>
    <submittedName>
        <fullName evidence="3">Uncharacterized protein</fullName>
    </submittedName>
</protein>
<proteinExistence type="predicted"/>
<accession>A0A1D2QLC6</accession>
<keyword evidence="1" id="KW-0472">Membrane</keyword>
<gene>
    <name evidence="3" type="ORF">AB835_14530</name>
</gene>
<name>A0A1D2QLC6_9GAMM</name>
<organism evidence="3 4">
    <name type="scientific">Candidatus Endobugula sertula</name>
    <name type="common">Bugula neritina bacterial symbiont</name>
    <dbReference type="NCBI Taxonomy" id="62101"/>
    <lineage>
        <taxon>Bacteria</taxon>
        <taxon>Pseudomonadati</taxon>
        <taxon>Pseudomonadota</taxon>
        <taxon>Gammaproteobacteria</taxon>
        <taxon>Cellvibrionales</taxon>
        <taxon>Cellvibrionaceae</taxon>
        <taxon>Candidatus Endobugula</taxon>
    </lineage>
</organism>
<evidence type="ECO:0000256" key="2">
    <source>
        <dbReference type="SAM" id="SignalP"/>
    </source>
</evidence>
<keyword evidence="1" id="KW-0812">Transmembrane</keyword>
<feature type="signal peptide" evidence="2">
    <location>
        <begin position="1"/>
        <end position="19"/>
    </location>
</feature>
<dbReference type="EMBL" id="MDLC01000091">
    <property type="protein sequence ID" value="ODS22374.1"/>
    <property type="molecule type" value="Genomic_DNA"/>
</dbReference>
<comment type="caution">
    <text evidence="3">The sequence shown here is derived from an EMBL/GenBank/DDBJ whole genome shotgun (WGS) entry which is preliminary data.</text>
</comment>
<keyword evidence="2" id="KW-0732">Signal</keyword>